<proteinExistence type="predicted"/>
<evidence type="ECO:0000313" key="3">
    <source>
        <dbReference type="EMBL" id="SDF21927.1"/>
    </source>
</evidence>
<gene>
    <name evidence="3" type="ORF">SAMN05660662_1394</name>
</gene>
<dbReference type="OrthoDB" id="3204158at2"/>
<keyword evidence="4" id="KW-1185">Reference proteome</keyword>
<protein>
    <submittedName>
        <fullName evidence="3">Uncharacterized protein</fullName>
    </submittedName>
</protein>
<feature type="transmembrane region" description="Helical" evidence="2">
    <location>
        <begin position="378"/>
        <end position="396"/>
    </location>
</feature>
<feature type="transmembrane region" description="Helical" evidence="2">
    <location>
        <begin position="179"/>
        <end position="198"/>
    </location>
</feature>
<reference evidence="4" key="1">
    <citation type="submission" date="2016-10" db="EMBL/GenBank/DDBJ databases">
        <authorList>
            <person name="Varghese N."/>
            <person name="Submissions S."/>
        </authorList>
    </citation>
    <scope>NUCLEOTIDE SEQUENCE [LARGE SCALE GENOMIC DNA]</scope>
    <source>
        <strain evidence="4">DSM 44268</strain>
    </source>
</reference>
<keyword evidence="2" id="KW-0812">Transmembrane</keyword>
<name>A0A1G7JAC6_9ACTN</name>
<sequence length="418" mass="43926">MAAPRRVAELRPKLLGGRALPAARSMRLRVTDDGAVALTDVSGQERQLLAPGAVARALHIGYDDARRFLPGRAGSDELLVLLDRAGTPLLALGLIDWAPPAYSTGAEWREITGAPAFATALGLPLEPAEARDLEALEGVSEVLLRPQPAPPWPGRRGPLVSSIALALGLLAGFGEGMWVIAVLTLLSILVVAPVIVAGSRARAEAREPGPTPGRDSRSVIRPRPEGRVVRGLAEATVEISDDEVVLTDRGREVWLPGPARGGVRQAVLAPQSVRLLDAAGNEYVTLDPGLWAPTDRAREDLARELREAGLDALPAPVGRGTPVGLAAPLSAKIQPSYLLSETERGEATQTTAWLSGCAVALAVGTSAMTMYWNGPVGVVLLVASLGLLGLRLADTLRRGIADRRAMRRVAAAPEAALR</sequence>
<feature type="transmembrane region" description="Helical" evidence="2">
    <location>
        <begin position="352"/>
        <end position="372"/>
    </location>
</feature>
<dbReference type="EMBL" id="FNBT01000002">
    <property type="protein sequence ID" value="SDF21927.1"/>
    <property type="molecule type" value="Genomic_DNA"/>
</dbReference>
<dbReference type="AlphaFoldDB" id="A0A1G7JAC6"/>
<dbReference type="Proteomes" id="UP000199406">
    <property type="component" value="Unassembled WGS sequence"/>
</dbReference>
<organism evidence="3 4">
    <name type="scientific">Blastococcus aurantiacus</name>
    <dbReference type="NCBI Taxonomy" id="1550231"/>
    <lineage>
        <taxon>Bacteria</taxon>
        <taxon>Bacillati</taxon>
        <taxon>Actinomycetota</taxon>
        <taxon>Actinomycetes</taxon>
        <taxon>Geodermatophilales</taxon>
        <taxon>Geodermatophilaceae</taxon>
        <taxon>Blastococcus</taxon>
    </lineage>
</organism>
<feature type="region of interest" description="Disordered" evidence="1">
    <location>
        <begin position="201"/>
        <end position="221"/>
    </location>
</feature>
<evidence type="ECO:0000313" key="4">
    <source>
        <dbReference type="Proteomes" id="UP000199406"/>
    </source>
</evidence>
<dbReference type="STRING" id="1550231.SAMN05660662_1394"/>
<accession>A0A1G7JAC6</accession>
<keyword evidence="2" id="KW-0472">Membrane</keyword>
<keyword evidence="2" id="KW-1133">Transmembrane helix</keyword>
<evidence type="ECO:0000256" key="1">
    <source>
        <dbReference type="SAM" id="MobiDB-lite"/>
    </source>
</evidence>
<evidence type="ECO:0000256" key="2">
    <source>
        <dbReference type="SAM" id="Phobius"/>
    </source>
</evidence>
<dbReference type="RefSeq" id="WP_143030341.1">
    <property type="nucleotide sequence ID" value="NZ_FNBT01000002.1"/>
</dbReference>